<sequence length="488" mass="55293">MCNAEFKGDCMIKKIPMIIGGGERDTSEHEYRELTLNSYKVSIPIINQDDVEAIKSQNVENNLNINQIVNFLYTVGQKWKSENYSRRLTYIRDLVRFLGYSPEMAKLEANWISMILSSKSALYDIVETELGSRHIVDEWLPQGDCYVKAMPKGKSVHLLAGNVPLSGVTSIIRAILTKNECIIKTSSADPFTVIALASSFIDTDEHHPISRSMSVMYWSHNEDIAIPQQIMNCADVVVSWGGYDAIKWATEHTPVNVDILKFGPKKSIAIVDNPVDITASAIGVAHDICFYDQQACFSTQDIYYIGDNIDAFFDELVEQLNLYMDILPKGDQTFDEKASFSLIEKECQFAKYKVEKGDNQSWLLVKSPLGSFGNQPLARSAYIHHVSDISEITPYIENRITQTVTVTPWESSFKYRDVLASHGAERIVESGMNNIFRVGGAHDGMRPLQRLVKYISHERPYTYTTKDVAVKIEQTRYLEEDKFLVFVP</sequence>
<name>A0ZNQ6_PHOPO</name>
<dbReference type="InterPro" id="IPR016163">
    <property type="entry name" value="Ald_DH_C"/>
</dbReference>
<accession>A0ZNQ6</accession>
<dbReference type="GO" id="GO:0008218">
    <property type="term" value="P:bioluminescence"/>
    <property type="evidence" value="ECO:0007669"/>
    <property type="project" value="UniProtKB-KW"/>
</dbReference>
<dbReference type="SMR" id="A0ZNQ6"/>
<dbReference type="Pfam" id="PF05893">
    <property type="entry name" value="LuxC"/>
    <property type="match status" value="1"/>
</dbReference>
<dbReference type="Gene3D" id="3.40.605.10">
    <property type="entry name" value="Aldehyde Dehydrogenase, Chain A, domain 1"/>
    <property type="match status" value="1"/>
</dbReference>
<evidence type="ECO:0000256" key="3">
    <source>
        <dbReference type="ARBA" id="ARBA00010915"/>
    </source>
</evidence>
<dbReference type="PIRSF" id="PIRSF009414">
    <property type="entry name" value="LuxC"/>
    <property type="match status" value="1"/>
</dbReference>
<keyword evidence="5 8" id="KW-0560">Oxidoreductase</keyword>
<protein>
    <recommendedName>
        <fullName evidence="8">Acyl-CoA reductase</fullName>
        <ecNumber evidence="8">1.2.1.50</ecNumber>
    </recommendedName>
</protein>
<dbReference type="GO" id="GO:0050062">
    <property type="term" value="F:long-chain-fatty-acyl-CoA reductase activity"/>
    <property type="evidence" value="ECO:0007669"/>
    <property type="project" value="UniProtKB-EC"/>
</dbReference>
<evidence type="ECO:0000256" key="6">
    <source>
        <dbReference type="ARBA" id="ARBA00023223"/>
    </source>
</evidence>
<evidence type="ECO:0000256" key="4">
    <source>
        <dbReference type="ARBA" id="ARBA00022857"/>
    </source>
</evidence>
<dbReference type="EMBL" id="AB104437">
    <property type="protein sequence ID" value="BAF40855.1"/>
    <property type="molecule type" value="Genomic_DNA"/>
</dbReference>
<dbReference type="Gene3D" id="3.40.309.10">
    <property type="entry name" value="Aldehyde Dehydrogenase, Chain A, domain 2"/>
    <property type="match status" value="1"/>
</dbReference>
<comment type="function">
    <text evidence="1 8">LuxC is the fatty acid reductase enzyme responsible for synthesis of the aldehyde substrate for the luminescent reaction catalyzed by luciferase.</text>
</comment>
<evidence type="ECO:0000256" key="5">
    <source>
        <dbReference type="ARBA" id="ARBA00023002"/>
    </source>
</evidence>
<dbReference type="SUPFAM" id="SSF53720">
    <property type="entry name" value="ALDH-like"/>
    <property type="match status" value="1"/>
</dbReference>
<dbReference type="GO" id="GO:0003995">
    <property type="term" value="F:acyl-CoA dehydrogenase activity"/>
    <property type="evidence" value="ECO:0007669"/>
    <property type="project" value="InterPro"/>
</dbReference>
<dbReference type="InterPro" id="IPR008670">
    <property type="entry name" value="CoA_reduct_LuxC"/>
</dbReference>
<evidence type="ECO:0000256" key="8">
    <source>
        <dbReference type="PIRNR" id="PIRNR009414"/>
    </source>
</evidence>
<dbReference type="InterPro" id="IPR016162">
    <property type="entry name" value="Ald_DH_N"/>
</dbReference>
<dbReference type="UniPathway" id="UPA00569"/>
<keyword evidence="4 8" id="KW-0521">NADP</keyword>
<evidence type="ECO:0000256" key="1">
    <source>
        <dbReference type="ARBA" id="ARBA00003277"/>
    </source>
</evidence>
<proteinExistence type="inferred from homology"/>
<comment type="catalytic activity">
    <reaction evidence="7 8">
        <text>a long-chain fatty aldehyde + NADP(+) + CoA = a long-chain fatty acyl-CoA + NADPH + H(+)</text>
        <dbReference type="Rhea" id="RHEA:15437"/>
        <dbReference type="ChEBI" id="CHEBI:15378"/>
        <dbReference type="ChEBI" id="CHEBI:17176"/>
        <dbReference type="ChEBI" id="CHEBI:57287"/>
        <dbReference type="ChEBI" id="CHEBI:57783"/>
        <dbReference type="ChEBI" id="CHEBI:58349"/>
        <dbReference type="ChEBI" id="CHEBI:83139"/>
        <dbReference type="EC" id="1.2.1.50"/>
    </reaction>
</comment>
<evidence type="ECO:0000256" key="7">
    <source>
        <dbReference type="ARBA" id="ARBA00049412"/>
    </source>
</evidence>
<evidence type="ECO:0000256" key="2">
    <source>
        <dbReference type="ARBA" id="ARBA00004908"/>
    </source>
</evidence>
<keyword evidence="6 8" id="KW-0455">Luminescence</keyword>
<organism evidence="9">
    <name type="scientific">Photobacterium phosphoreum</name>
    <dbReference type="NCBI Taxonomy" id="659"/>
    <lineage>
        <taxon>Bacteria</taxon>
        <taxon>Pseudomonadati</taxon>
        <taxon>Pseudomonadota</taxon>
        <taxon>Gammaproteobacteria</taxon>
        <taxon>Vibrionales</taxon>
        <taxon>Vibrionaceae</taxon>
        <taxon>Photobacterium</taxon>
    </lineage>
</organism>
<evidence type="ECO:0000313" key="9">
    <source>
        <dbReference type="EMBL" id="BAF40855.1"/>
    </source>
</evidence>
<dbReference type="CDD" id="cd07080">
    <property type="entry name" value="ALDH_Acyl-CoA-Red_LuxC"/>
    <property type="match status" value="1"/>
</dbReference>
<dbReference type="AlphaFoldDB" id="A0ZNQ6"/>
<reference evidence="9" key="1">
    <citation type="journal article" date="2007" name="J. Biochem.">
        <title>Lateral transfer of the lux gene cluster.</title>
        <authorList>
            <person name="Kasai S."/>
            <person name="Okada K."/>
            <person name="Hoshino A."/>
            <person name="Iida T."/>
            <person name="Honda T."/>
        </authorList>
    </citation>
    <scope>NUCLEOTIDE SEQUENCE</scope>
    <source>
        <strain evidence="9">IFO 13896</strain>
    </source>
</reference>
<comment type="similarity">
    <text evidence="3 8">Belongs to the LuxC family.</text>
</comment>
<dbReference type="InterPro" id="IPR016161">
    <property type="entry name" value="Ald_DH/histidinol_DH"/>
</dbReference>
<comment type="pathway">
    <text evidence="2 8">Lipid metabolism; fatty acid reduction for biolumincescence.</text>
</comment>
<gene>
    <name evidence="9" type="primary">luxC</name>
</gene>
<dbReference type="EC" id="1.2.1.50" evidence="8"/>